<proteinExistence type="predicted"/>
<comment type="caution">
    <text evidence="2">The sequence shown here is derived from an EMBL/GenBank/DDBJ whole genome shotgun (WGS) entry which is preliminary data.</text>
</comment>
<feature type="transmembrane region" description="Helical" evidence="1">
    <location>
        <begin position="12"/>
        <end position="33"/>
    </location>
</feature>
<keyword evidence="1" id="KW-1133">Transmembrane helix</keyword>
<dbReference type="OrthoDB" id="9786302at2"/>
<feature type="transmembrane region" description="Helical" evidence="1">
    <location>
        <begin position="129"/>
        <end position="154"/>
    </location>
</feature>
<reference evidence="2 3" key="1">
    <citation type="submission" date="2017-10" db="EMBL/GenBank/DDBJ databases">
        <title>Frigbacter circumglobatus gen. nov. sp. nov., isolated from sediment cultured in situ.</title>
        <authorList>
            <person name="Zhao Z."/>
        </authorList>
    </citation>
    <scope>NUCLEOTIDE SEQUENCE [LARGE SCALE GENOMIC DNA]</scope>
    <source>
        <strain evidence="2 3">ZYL</strain>
    </source>
</reference>
<accession>A0A2G4YV64</accession>
<feature type="transmembrane region" description="Helical" evidence="1">
    <location>
        <begin position="87"/>
        <end position="108"/>
    </location>
</feature>
<evidence type="ECO:0000313" key="3">
    <source>
        <dbReference type="Proteomes" id="UP000229730"/>
    </source>
</evidence>
<dbReference type="RefSeq" id="WP_099472225.1">
    <property type="nucleotide sequence ID" value="NZ_CP041025.1"/>
</dbReference>
<keyword evidence="3" id="KW-1185">Reference proteome</keyword>
<dbReference type="EMBL" id="PDEM01000016">
    <property type="protein sequence ID" value="PHZ85336.1"/>
    <property type="molecule type" value="Genomic_DNA"/>
</dbReference>
<feature type="transmembrane region" description="Helical" evidence="1">
    <location>
        <begin position="53"/>
        <end position="75"/>
    </location>
</feature>
<evidence type="ECO:0000313" key="2">
    <source>
        <dbReference type="EMBL" id="PHZ85336.1"/>
    </source>
</evidence>
<gene>
    <name evidence="2" type="ORF">CRD36_08015</name>
</gene>
<dbReference type="Proteomes" id="UP000229730">
    <property type="component" value="Unassembled WGS sequence"/>
</dbReference>
<dbReference type="Pfam" id="PF10027">
    <property type="entry name" value="DUF2269"/>
    <property type="match status" value="1"/>
</dbReference>
<sequence length="157" mass="17928">MVDIDPYLIIRTLHIISSTIVFGTGVGIAFFMFRSYFGADHAAKLYAVRTTVLADYIFTLPAVIIQPVTGFWLVWQVGYDWTVPWLVITYVIYAIAGACWLPVVWIQIELKKILESVSEKTDLPERYHSLFKIWFILGCPAFIGLVAVFFLMVMKPV</sequence>
<dbReference type="InterPro" id="IPR018729">
    <property type="entry name" value="DUF2269_transmembrane"/>
</dbReference>
<dbReference type="InParanoid" id="A0A2G4YV64"/>
<keyword evidence="1" id="KW-0472">Membrane</keyword>
<name>A0A2G4YV64_9PROT</name>
<keyword evidence="1" id="KW-0812">Transmembrane</keyword>
<dbReference type="AlphaFoldDB" id="A0A2G4YV64"/>
<organism evidence="2 3">
    <name type="scientific">Paremcibacter congregatus</name>
    <dbReference type="NCBI Taxonomy" id="2043170"/>
    <lineage>
        <taxon>Bacteria</taxon>
        <taxon>Pseudomonadati</taxon>
        <taxon>Pseudomonadota</taxon>
        <taxon>Alphaproteobacteria</taxon>
        <taxon>Emcibacterales</taxon>
        <taxon>Emcibacteraceae</taxon>
        <taxon>Paremcibacter</taxon>
    </lineage>
</organism>
<evidence type="ECO:0008006" key="4">
    <source>
        <dbReference type="Google" id="ProtNLM"/>
    </source>
</evidence>
<protein>
    <recommendedName>
        <fullName evidence="4">DUF2269 domain-containing protein</fullName>
    </recommendedName>
</protein>
<evidence type="ECO:0000256" key="1">
    <source>
        <dbReference type="SAM" id="Phobius"/>
    </source>
</evidence>